<name>A0ABZ0HMW7_9HYPH</name>
<dbReference type="Proteomes" id="UP001626536">
    <property type="component" value="Chromosome"/>
</dbReference>
<keyword evidence="5 10" id="KW-0145">Chemotaxis</keyword>
<evidence type="ECO:0000256" key="4">
    <source>
        <dbReference type="ARBA" id="ARBA00022475"/>
    </source>
</evidence>
<comment type="function">
    <text evidence="1 10">Controls the rotational direction of flagella during chemotaxis.</text>
</comment>
<keyword evidence="11" id="KW-0966">Cell projection</keyword>
<accession>A0ABZ0HMW7</accession>
<reference evidence="11 12" key="1">
    <citation type="submission" date="2023-10" db="EMBL/GenBank/DDBJ databases">
        <title>Novel methanotroph of the genus Methylocapsa from a subarctic wetland.</title>
        <authorList>
            <person name="Belova S.E."/>
            <person name="Oshkin I.Y."/>
            <person name="Miroshnikov K."/>
            <person name="Dedysh S.N."/>
        </authorList>
    </citation>
    <scope>NUCLEOTIDE SEQUENCE [LARGE SCALE GENOMIC DNA]</scope>
    <source>
        <strain evidence="11 12">RX1</strain>
    </source>
</reference>
<keyword evidence="4" id="KW-1003">Cell membrane</keyword>
<comment type="subcellular location">
    <subcellularLocation>
        <location evidence="10">Cell inner membrane</location>
    </subcellularLocation>
    <subcellularLocation>
        <location evidence="2">Cell membrane</location>
        <topology evidence="2">Single-pass membrane protein</topology>
    </subcellularLocation>
</comment>
<evidence type="ECO:0000256" key="9">
    <source>
        <dbReference type="ARBA" id="ARBA00023136"/>
    </source>
</evidence>
<keyword evidence="11" id="KW-0969">Cilium</keyword>
<protein>
    <recommendedName>
        <fullName evidence="10">Flagellar protein FliL</fullName>
    </recommendedName>
</protein>
<evidence type="ECO:0000256" key="6">
    <source>
        <dbReference type="ARBA" id="ARBA00022692"/>
    </source>
</evidence>
<evidence type="ECO:0000256" key="7">
    <source>
        <dbReference type="ARBA" id="ARBA00022779"/>
    </source>
</evidence>
<evidence type="ECO:0000256" key="10">
    <source>
        <dbReference type="RuleBase" id="RU364125"/>
    </source>
</evidence>
<dbReference type="RefSeq" id="WP_407338083.1">
    <property type="nucleotide sequence ID" value="NZ_CP136862.1"/>
</dbReference>
<gene>
    <name evidence="11" type="ORF">RZS28_12565</name>
</gene>
<keyword evidence="12" id="KW-1185">Reference proteome</keyword>
<dbReference type="EMBL" id="CP136862">
    <property type="protein sequence ID" value="WOJ88644.1"/>
    <property type="molecule type" value="Genomic_DNA"/>
</dbReference>
<keyword evidence="7 10" id="KW-0283">Flagellar rotation</keyword>
<keyword evidence="6" id="KW-0812">Transmembrane</keyword>
<organism evidence="11 12">
    <name type="scientific">Methylocapsa polymorpha</name>
    <dbReference type="NCBI Taxonomy" id="3080828"/>
    <lineage>
        <taxon>Bacteria</taxon>
        <taxon>Pseudomonadati</taxon>
        <taxon>Pseudomonadota</taxon>
        <taxon>Alphaproteobacteria</taxon>
        <taxon>Hyphomicrobiales</taxon>
        <taxon>Beijerinckiaceae</taxon>
        <taxon>Methylocapsa</taxon>
    </lineage>
</organism>
<evidence type="ECO:0000256" key="8">
    <source>
        <dbReference type="ARBA" id="ARBA00022989"/>
    </source>
</evidence>
<proteinExistence type="inferred from homology"/>
<keyword evidence="10" id="KW-0997">Cell inner membrane</keyword>
<dbReference type="InterPro" id="IPR005503">
    <property type="entry name" value="FliL"/>
</dbReference>
<evidence type="ECO:0000313" key="12">
    <source>
        <dbReference type="Proteomes" id="UP001626536"/>
    </source>
</evidence>
<evidence type="ECO:0000256" key="3">
    <source>
        <dbReference type="ARBA" id="ARBA00008281"/>
    </source>
</evidence>
<evidence type="ECO:0000313" key="11">
    <source>
        <dbReference type="EMBL" id="WOJ88644.1"/>
    </source>
</evidence>
<evidence type="ECO:0000256" key="2">
    <source>
        <dbReference type="ARBA" id="ARBA00004162"/>
    </source>
</evidence>
<evidence type="ECO:0000256" key="5">
    <source>
        <dbReference type="ARBA" id="ARBA00022500"/>
    </source>
</evidence>
<comment type="similarity">
    <text evidence="3 10">Belongs to the FliL family.</text>
</comment>
<dbReference type="Pfam" id="PF03748">
    <property type="entry name" value="FliL"/>
    <property type="match status" value="1"/>
</dbReference>
<keyword evidence="9 10" id="KW-0472">Membrane</keyword>
<evidence type="ECO:0000256" key="1">
    <source>
        <dbReference type="ARBA" id="ARBA00002254"/>
    </source>
</evidence>
<keyword evidence="8" id="KW-1133">Transmembrane helix</keyword>
<sequence>MIGLTVVAIALGVVLGQHIAETVKKALQNSEQSRLPEVGPKYTGDMDLRELPPIVANLADPPDAWVRLQASIVFNGKAMLKPDVVAAQIAEDILGFMRTLSLAQIGGASGLQHLREDLNERAAIRSEGQVRELIIQTLVAQ</sequence>
<keyword evidence="11" id="KW-0282">Flagellum</keyword>